<dbReference type="Gene3D" id="3.40.50.300">
    <property type="entry name" value="P-loop containing nucleotide triphosphate hydrolases"/>
    <property type="match status" value="1"/>
</dbReference>
<dbReference type="GO" id="GO:0015421">
    <property type="term" value="F:ABC-type oligopeptide transporter activity"/>
    <property type="evidence" value="ECO:0007669"/>
    <property type="project" value="TreeGrafter"/>
</dbReference>
<dbReference type="SUPFAM" id="SSF52540">
    <property type="entry name" value="P-loop containing nucleoside triphosphate hydrolases"/>
    <property type="match status" value="1"/>
</dbReference>
<evidence type="ECO:0000313" key="2">
    <source>
        <dbReference type="EMBL" id="PCG67394.1"/>
    </source>
</evidence>
<dbReference type="GO" id="GO:0090374">
    <property type="term" value="P:oligopeptide export from mitochondrion"/>
    <property type="evidence" value="ECO:0007669"/>
    <property type="project" value="TreeGrafter"/>
</dbReference>
<dbReference type="PROSITE" id="PS00211">
    <property type="entry name" value="ABC_TRANSPORTER_1"/>
    <property type="match status" value="1"/>
</dbReference>
<evidence type="ECO:0000259" key="1">
    <source>
        <dbReference type="Pfam" id="PF00005"/>
    </source>
</evidence>
<dbReference type="GO" id="GO:0005524">
    <property type="term" value="F:ATP binding"/>
    <property type="evidence" value="ECO:0007669"/>
    <property type="project" value="InterPro"/>
</dbReference>
<dbReference type="InterPro" id="IPR017871">
    <property type="entry name" value="ABC_transporter-like_CS"/>
</dbReference>
<gene>
    <name evidence="2" type="ORF">B5V51_6460</name>
</gene>
<dbReference type="InterPro" id="IPR039421">
    <property type="entry name" value="Type_1_exporter"/>
</dbReference>
<proteinExistence type="predicted"/>
<dbReference type="PANTHER" id="PTHR43394:SF1">
    <property type="entry name" value="ATP-BINDING CASSETTE SUB-FAMILY B MEMBER 10, MITOCHONDRIAL"/>
    <property type="match status" value="1"/>
</dbReference>
<dbReference type="InterPro" id="IPR027417">
    <property type="entry name" value="P-loop_NTPase"/>
</dbReference>
<feature type="domain" description="ABC transporter" evidence="1">
    <location>
        <begin position="46"/>
        <end position="91"/>
    </location>
</feature>
<dbReference type="AlphaFoldDB" id="A0A2A4J796"/>
<reference evidence="2" key="1">
    <citation type="submission" date="2017-09" db="EMBL/GenBank/DDBJ databases">
        <title>Contemporary evolution of a Lepidopteran species, Heliothis virescens, in response to modern agricultural practices.</title>
        <authorList>
            <person name="Fritz M.L."/>
            <person name="Deyonke A.M."/>
            <person name="Papanicolaou A."/>
            <person name="Micinski S."/>
            <person name="Westbrook J."/>
            <person name="Gould F."/>
        </authorList>
    </citation>
    <scope>NUCLEOTIDE SEQUENCE [LARGE SCALE GENOMIC DNA]</scope>
    <source>
        <strain evidence="2">HvINT-</strain>
        <tissue evidence="2">Whole body</tissue>
    </source>
</reference>
<comment type="caution">
    <text evidence="2">The sequence shown here is derived from an EMBL/GenBank/DDBJ whole genome shotgun (WGS) entry which is preliminary data.</text>
</comment>
<dbReference type="InterPro" id="IPR003439">
    <property type="entry name" value="ABC_transporter-like_ATP-bd"/>
</dbReference>
<sequence length="178" mass="19654">MGLIPSNGINFRITEHCEAVNNLSKTKTEPAWMAAARTAHLSELVVGSHEGFDRQVGARGGKLSGGQKQRVAIARAIVKNPRILILDEATSALDAYSEFLVDKALKEISKDRTVLTIAHRLSTIQSADEVAVMENGVIVEKGPYPELIMKPGGFFKELINHQTFVKKKREQHHESQNN</sequence>
<dbReference type="EMBL" id="NWSH01002874">
    <property type="protein sequence ID" value="PCG67394.1"/>
    <property type="molecule type" value="Genomic_DNA"/>
</dbReference>
<organism evidence="2">
    <name type="scientific">Heliothis virescens</name>
    <name type="common">Tobacco budworm moth</name>
    <dbReference type="NCBI Taxonomy" id="7102"/>
    <lineage>
        <taxon>Eukaryota</taxon>
        <taxon>Metazoa</taxon>
        <taxon>Ecdysozoa</taxon>
        <taxon>Arthropoda</taxon>
        <taxon>Hexapoda</taxon>
        <taxon>Insecta</taxon>
        <taxon>Pterygota</taxon>
        <taxon>Neoptera</taxon>
        <taxon>Endopterygota</taxon>
        <taxon>Lepidoptera</taxon>
        <taxon>Glossata</taxon>
        <taxon>Ditrysia</taxon>
        <taxon>Noctuoidea</taxon>
        <taxon>Noctuidae</taxon>
        <taxon>Heliothinae</taxon>
        <taxon>Heliothis</taxon>
    </lineage>
</organism>
<dbReference type="Pfam" id="PF00005">
    <property type="entry name" value="ABC_tran"/>
    <property type="match status" value="1"/>
</dbReference>
<protein>
    <recommendedName>
        <fullName evidence="1">ABC transporter domain-containing protein</fullName>
    </recommendedName>
</protein>
<accession>A0A2A4J796</accession>
<dbReference type="GO" id="GO:0005743">
    <property type="term" value="C:mitochondrial inner membrane"/>
    <property type="evidence" value="ECO:0007669"/>
    <property type="project" value="TreeGrafter"/>
</dbReference>
<dbReference type="PANTHER" id="PTHR43394">
    <property type="entry name" value="ATP-DEPENDENT PERMEASE MDL1, MITOCHONDRIAL"/>
    <property type="match status" value="1"/>
</dbReference>
<dbReference type="STRING" id="7102.A0A2A4J796"/>
<name>A0A2A4J796_HELVI</name>
<dbReference type="GO" id="GO:0016887">
    <property type="term" value="F:ATP hydrolysis activity"/>
    <property type="evidence" value="ECO:0007669"/>
    <property type="project" value="InterPro"/>
</dbReference>